<keyword evidence="1" id="KW-0812">Transmembrane</keyword>
<comment type="caution">
    <text evidence="2">The sequence shown here is derived from an EMBL/GenBank/DDBJ whole genome shotgun (WGS) entry which is preliminary data.</text>
</comment>
<dbReference type="RefSeq" id="WP_009034012.1">
    <property type="nucleotide sequence ID" value="NZ_ALWO02000033.1"/>
</dbReference>
<dbReference type="EMBL" id="ALWO02000033">
    <property type="protein sequence ID" value="EOZ96651.1"/>
    <property type="molecule type" value="Genomic_DNA"/>
</dbReference>
<protein>
    <submittedName>
        <fullName evidence="2">Uncharacterized protein</fullName>
    </submittedName>
</protein>
<feature type="transmembrane region" description="Helical" evidence="1">
    <location>
        <begin position="88"/>
        <end position="104"/>
    </location>
</feature>
<name>S2DX49_INDAL</name>
<evidence type="ECO:0000256" key="1">
    <source>
        <dbReference type="SAM" id="Phobius"/>
    </source>
</evidence>
<feature type="transmembrane region" description="Helical" evidence="1">
    <location>
        <begin position="30"/>
        <end position="51"/>
    </location>
</feature>
<organism evidence="2 3">
    <name type="scientific">Indibacter alkaliphilus (strain CCUG 57479 / KCTC 22604 / LW1)</name>
    <dbReference type="NCBI Taxonomy" id="1189612"/>
    <lineage>
        <taxon>Bacteria</taxon>
        <taxon>Pseudomonadati</taxon>
        <taxon>Bacteroidota</taxon>
        <taxon>Cytophagia</taxon>
        <taxon>Cytophagales</taxon>
        <taxon>Cyclobacteriaceae</taxon>
    </lineage>
</organism>
<reference evidence="2 3" key="1">
    <citation type="journal article" date="2013" name="Genome Announc.">
        <title>Draft Genome Sequence of Indibacter alkaliphilus Strain LW1T, Isolated from Lonar Lake, a Haloalkaline Lake in the Buldana District of Maharashtra, India.</title>
        <authorList>
            <person name="Singh A."/>
            <person name="Kumar Jangir P."/>
            <person name="Sharma R."/>
            <person name="Singh A."/>
            <person name="Kumar Pinnaka A."/>
            <person name="Shivaji S."/>
        </authorList>
    </citation>
    <scope>NUCLEOTIDE SEQUENCE [LARGE SCALE GENOMIC DNA]</scope>
    <source>
        <strain evidence="3">CCUG 57479 / KCTC 22604 / LW1</strain>
    </source>
</reference>
<proteinExistence type="predicted"/>
<dbReference type="STRING" id="1189612.A33Q_2421"/>
<dbReference type="Proteomes" id="UP000006073">
    <property type="component" value="Unassembled WGS sequence"/>
</dbReference>
<gene>
    <name evidence="2" type="ORF">A33Q_2421</name>
</gene>
<dbReference type="AlphaFoldDB" id="S2DX49"/>
<keyword evidence="1" id="KW-1133">Transmembrane helix</keyword>
<dbReference type="eggNOG" id="ENOG50347ZK">
    <property type="taxonomic scope" value="Bacteria"/>
</dbReference>
<dbReference type="OrthoDB" id="828270at2"/>
<evidence type="ECO:0000313" key="3">
    <source>
        <dbReference type="Proteomes" id="UP000006073"/>
    </source>
</evidence>
<sequence length="122" mass="13771">MKEDLKKKAEELEQTLGMQLSLAKKESEDWVKVGAGVLLGGVVAFTFIRILSGKKNKKTEKALQILEREGLLDEEIEKRLTSKQKSGFMSRFGALLLPILISYGKQQFLDQMSKKEGHSEDE</sequence>
<keyword evidence="1" id="KW-0472">Membrane</keyword>
<evidence type="ECO:0000313" key="2">
    <source>
        <dbReference type="EMBL" id="EOZ96651.1"/>
    </source>
</evidence>
<accession>S2DX49</accession>
<keyword evidence="3" id="KW-1185">Reference proteome</keyword>